<evidence type="ECO:0000256" key="1">
    <source>
        <dbReference type="ARBA" id="ARBA00004906"/>
    </source>
</evidence>
<name>A0AAV5MQI4_9ROSI</name>
<reference evidence="4 5" key="1">
    <citation type="journal article" date="2021" name="Commun. Biol.">
        <title>The genome of Shorea leprosula (Dipterocarpaceae) highlights the ecological relevance of drought in aseasonal tropical rainforests.</title>
        <authorList>
            <person name="Ng K.K.S."/>
            <person name="Kobayashi M.J."/>
            <person name="Fawcett J.A."/>
            <person name="Hatakeyama M."/>
            <person name="Paape T."/>
            <person name="Ng C.H."/>
            <person name="Ang C.C."/>
            <person name="Tnah L.H."/>
            <person name="Lee C.T."/>
            <person name="Nishiyama T."/>
            <person name="Sese J."/>
            <person name="O'Brien M.J."/>
            <person name="Copetti D."/>
            <person name="Mohd Noor M.I."/>
            <person name="Ong R.C."/>
            <person name="Putra M."/>
            <person name="Sireger I.Z."/>
            <person name="Indrioko S."/>
            <person name="Kosugi Y."/>
            <person name="Izuno A."/>
            <person name="Isagi Y."/>
            <person name="Lee S.L."/>
            <person name="Shimizu K.K."/>
        </authorList>
    </citation>
    <scope>NUCLEOTIDE SEQUENCE [LARGE SCALE GENOMIC DNA]</scope>
    <source>
        <strain evidence="4">214</strain>
    </source>
</reference>
<dbReference type="Pfam" id="PF04379">
    <property type="entry name" value="DUF525"/>
    <property type="match status" value="1"/>
</dbReference>
<dbReference type="SUPFAM" id="SSF160631">
    <property type="entry name" value="SMI1/KNR4-like"/>
    <property type="match status" value="1"/>
</dbReference>
<comment type="caution">
    <text evidence="4">The sequence shown here is derived from an EMBL/GenBank/DDBJ whole genome shotgun (WGS) entry which is preliminary data.</text>
</comment>
<dbReference type="InterPro" id="IPR036047">
    <property type="entry name" value="F-box-like_dom_sf"/>
</dbReference>
<protein>
    <recommendedName>
        <fullName evidence="3">ApaG domain-containing protein</fullName>
    </recommendedName>
</protein>
<dbReference type="Proteomes" id="UP001054252">
    <property type="component" value="Unassembled WGS sequence"/>
</dbReference>
<comment type="pathway">
    <text evidence="1">Protein modification; protein ubiquitination.</text>
</comment>
<dbReference type="InterPro" id="IPR036767">
    <property type="entry name" value="ApaG_sf"/>
</dbReference>
<keyword evidence="5" id="KW-1185">Reference proteome</keyword>
<dbReference type="EMBL" id="BPVZ01000602">
    <property type="protein sequence ID" value="GKV52085.1"/>
    <property type="molecule type" value="Genomic_DNA"/>
</dbReference>
<dbReference type="SUPFAM" id="SSF81383">
    <property type="entry name" value="F-box domain"/>
    <property type="match status" value="1"/>
</dbReference>
<evidence type="ECO:0000313" key="4">
    <source>
        <dbReference type="EMBL" id="GKV52085.1"/>
    </source>
</evidence>
<dbReference type="PANTHER" id="PTHR47463">
    <property type="entry name" value="F-BOX PROTEIN SKIP16"/>
    <property type="match status" value="1"/>
</dbReference>
<dbReference type="Gene3D" id="2.60.40.1470">
    <property type="entry name" value="ApaG domain"/>
    <property type="match status" value="1"/>
</dbReference>
<sequence length="418" mass="46790">MALEAVGDLALHIILLKLGPKDTAKVSCVSKRHRDSASGDHLWSKFCLDDLDLVSPQDPHGNPAPSFKVAYQLWREAFAVYPWPLVLRVKRCWGRIRSWLSNNFPVAEATLRGGASESDIEQLENLLEVKLPLPTRVLYRFHDGQELAAKKLSGNSHFLLGIMGGYCFNNHWVNVYLLSLSAVIVKTKAVAYRLGFLIKYKYIVVVGSSTASIKLFFLSCRNGQLTVGARNILTLGEMIQCVPNLLFRSVHDSSGDQQQDAMLLWLEEHGHRLESGIIKVCERKNIKSISLFPEVPPLCSVVVTNGVEIRASAVLVPEFVNSLDDFRGYLFAYSIRMSLQPEGCIINGMTFDSCQLYWRHLLIQFNGDIRSNVDGEAIGKYPLLRPGEGEFVYESFTRLPASSISGSAEGYFKFVRGR</sequence>
<evidence type="ECO:0000259" key="3">
    <source>
        <dbReference type="PROSITE" id="PS51087"/>
    </source>
</evidence>
<dbReference type="AlphaFoldDB" id="A0AAV5MQI4"/>
<proteinExistence type="predicted"/>
<dbReference type="InterPro" id="IPR007474">
    <property type="entry name" value="ApaG_domain"/>
</dbReference>
<evidence type="ECO:0000256" key="2">
    <source>
        <dbReference type="ARBA" id="ARBA00022786"/>
    </source>
</evidence>
<dbReference type="PROSITE" id="PS51087">
    <property type="entry name" value="APAG"/>
    <property type="match status" value="1"/>
</dbReference>
<gene>
    <name evidence="4" type="ORF">SLEP1_g58687</name>
</gene>
<keyword evidence="2" id="KW-0833">Ubl conjugation pathway</keyword>
<dbReference type="PANTHER" id="PTHR47463:SF2">
    <property type="entry name" value="F-BOX PROTEIN SKIP16"/>
    <property type="match status" value="1"/>
</dbReference>
<dbReference type="SUPFAM" id="SSF110069">
    <property type="entry name" value="ApaG-like"/>
    <property type="match status" value="1"/>
</dbReference>
<evidence type="ECO:0000313" key="5">
    <source>
        <dbReference type="Proteomes" id="UP001054252"/>
    </source>
</evidence>
<feature type="domain" description="ApaG" evidence="3">
    <location>
        <begin position="301"/>
        <end position="418"/>
    </location>
</feature>
<organism evidence="4 5">
    <name type="scientific">Rubroshorea leprosula</name>
    <dbReference type="NCBI Taxonomy" id="152421"/>
    <lineage>
        <taxon>Eukaryota</taxon>
        <taxon>Viridiplantae</taxon>
        <taxon>Streptophyta</taxon>
        <taxon>Embryophyta</taxon>
        <taxon>Tracheophyta</taxon>
        <taxon>Spermatophyta</taxon>
        <taxon>Magnoliopsida</taxon>
        <taxon>eudicotyledons</taxon>
        <taxon>Gunneridae</taxon>
        <taxon>Pentapetalae</taxon>
        <taxon>rosids</taxon>
        <taxon>malvids</taxon>
        <taxon>Malvales</taxon>
        <taxon>Dipterocarpaceae</taxon>
        <taxon>Rubroshorea</taxon>
    </lineage>
</organism>
<accession>A0AAV5MQI4</accession>
<dbReference type="InterPro" id="IPR037883">
    <property type="entry name" value="Knr4/Smi1-like_sf"/>
</dbReference>